<protein>
    <submittedName>
        <fullName evidence="1">Uncharacterized protein</fullName>
    </submittedName>
</protein>
<reference evidence="2" key="1">
    <citation type="submission" date="2017-02" db="EMBL/GenBank/DDBJ databases">
        <authorList>
            <person name="Varghese N."/>
            <person name="Submissions S."/>
        </authorList>
    </citation>
    <scope>NUCLEOTIDE SEQUENCE [LARGE SCALE GENOMIC DNA]</scope>
    <source>
        <strain evidence="2">DSM 18108</strain>
    </source>
</reference>
<dbReference type="AlphaFoldDB" id="A0A1T5PAL1"/>
<proteinExistence type="predicted"/>
<dbReference type="EMBL" id="FUZZ01000005">
    <property type="protein sequence ID" value="SKD09428.1"/>
    <property type="molecule type" value="Genomic_DNA"/>
</dbReference>
<dbReference type="RefSeq" id="WP_079472592.1">
    <property type="nucleotide sequence ID" value="NZ_FUZZ01000005.1"/>
</dbReference>
<accession>A0A1T5PAL1</accession>
<gene>
    <name evidence="1" type="ORF">SAMN05660461_5316</name>
</gene>
<dbReference type="Proteomes" id="UP000190166">
    <property type="component" value="Unassembled WGS sequence"/>
</dbReference>
<evidence type="ECO:0000313" key="1">
    <source>
        <dbReference type="EMBL" id="SKD09428.1"/>
    </source>
</evidence>
<dbReference type="STRING" id="393003.SAMN05660461_5316"/>
<name>A0A1T5PAL1_9BACT</name>
<evidence type="ECO:0000313" key="2">
    <source>
        <dbReference type="Proteomes" id="UP000190166"/>
    </source>
</evidence>
<organism evidence="1 2">
    <name type="scientific">Chitinophaga ginsengisegetis</name>
    <dbReference type="NCBI Taxonomy" id="393003"/>
    <lineage>
        <taxon>Bacteria</taxon>
        <taxon>Pseudomonadati</taxon>
        <taxon>Bacteroidota</taxon>
        <taxon>Chitinophagia</taxon>
        <taxon>Chitinophagales</taxon>
        <taxon>Chitinophagaceae</taxon>
        <taxon>Chitinophaga</taxon>
    </lineage>
</organism>
<keyword evidence="2" id="KW-1185">Reference proteome</keyword>
<sequence>MAKQIGIIPLKGTIGNITFYKSQAGHLAREKGGIDANRIATDPAFVRTRENGSEFGRAGKAGKLLRTAFRTLLLNIGDSYLTARLASKMLKVIQADATNVRGQRNVIDGEAELLKGFEFNINGHLGGTLFAPFTAGIDRATGVLKVDIPAFTPINMLASPAGATHFKIMVAGAEIDFEAETFVNANAASAEIAIDATPTEVMNLSVNVTANSTKPLFLSLGIEFYQQINGALYSLKNGAYNALALVEVSGMPAAPPPAP</sequence>